<dbReference type="PANTHER" id="PTHR11011">
    <property type="entry name" value="MALE STERILITY PROTEIN 2-RELATED"/>
    <property type="match status" value="1"/>
</dbReference>
<dbReference type="STRING" id="1965070.A0A443QLB0"/>
<dbReference type="InterPro" id="IPR033640">
    <property type="entry name" value="FAR_C"/>
</dbReference>
<evidence type="ECO:0000256" key="4">
    <source>
        <dbReference type="ARBA" id="ARBA00022692"/>
    </source>
</evidence>
<reference evidence="13" key="2">
    <citation type="submission" date="2018-11" db="EMBL/GenBank/DDBJ databases">
        <title>Trombidioid mite genomics.</title>
        <authorList>
            <person name="Dong X."/>
        </authorList>
    </citation>
    <scope>NUCLEOTIDE SEQUENCE</scope>
    <source>
        <strain evidence="13">UoL-WK</strain>
    </source>
</reference>
<keyword evidence="7" id="KW-0472">Membrane</keyword>
<evidence type="ECO:0000256" key="3">
    <source>
        <dbReference type="ARBA" id="ARBA00022516"/>
    </source>
</evidence>
<sequence>MERNESSLLVNFYRGKSVFITGATGFLGKVLVEKLIRTCTGINKVYILLRSKNGISTQQRLDEFLSSKCFDYCNKATLTSKVIAIDGDVTLPLLGISDKDINTLKNDVSVVFHSAASVRFDEPLKDCLKYNVLATKLVLELCHEIKNLKAFIHVSTAYAYCNLPETDEVLYPMKASANRLLEAAKWMDEDTLQVVGERLFEGRPNTYTFTKALAEHYINENKGQLPVAIVRPSIITATSKEPIPGWIDSINGPAGACLLGALGIARTMNFHPYKIGDFIPVDIVSNAAIAAAWQTATKNETELKVYNVTSGNVNPLTWKQFLEYGREMAVKYPSYKTIRPPAHVLQKKKVNLLSHYATKYFSEIFFAYFLDMFLILIGQKPIMVKVVNKMHNAFNLLEFFAQRQWSFPCNNLLAMYNSLPPKDRELFPMNVREVNWHAYSHDFYMGIRRHLLKEDDSNIEKARRWVKKFVRLILI</sequence>
<organism evidence="13 14">
    <name type="scientific">Dinothrombium tinctorium</name>
    <dbReference type="NCBI Taxonomy" id="1965070"/>
    <lineage>
        <taxon>Eukaryota</taxon>
        <taxon>Metazoa</taxon>
        <taxon>Ecdysozoa</taxon>
        <taxon>Arthropoda</taxon>
        <taxon>Chelicerata</taxon>
        <taxon>Arachnida</taxon>
        <taxon>Acari</taxon>
        <taxon>Acariformes</taxon>
        <taxon>Trombidiformes</taxon>
        <taxon>Prostigmata</taxon>
        <taxon>Anystina</taxon>
        <taxon>Parasitengona</taxon>
        <taxon>Trombidioidea</taxon>
        <taxon>Trombidiidae</taxon>
        <taxon>Dinothrombium</taxon>
    </lineage>
</organism>
<dbReference type="Gene3D" id="3.40.50.720">
    <property type="entry name" value="NAD(P)-binding Rossmann-like Domain"/>
    <property type="match status" value="1"/>
</dbReference>
<evidence type="ECO:0000256" key="1">
    <source>
        <dbReference type="ARBA" id="ARBA00004141"/>
    </source>
</evidence>
<evidence type="ECO:0000256" key="8">
    <source>
        <dbReference type="ARBA" id="ARBA00052530"/>
    </source>
</evidence>
<dbReference type="GO" id="GO:0102965">
    <property type="term" value="F:alcohol-forming long-chain fatty acyl-CoA reductase activity"/>
    <property type="evidence" value="ECO:0007669"/>
    <property type="project" value="UniProtKB-EC"/>
</dbReference>
<keyword evidence="9" id="KW-0521">NADP</keyword>
<dbReference type="SUPFAM" id="SSF51735">
    <property type="entry name" value="NAD(P)-binding Rossmann-fold domains"/>
    <property type="match status" value="1"/>
</dbReference>
<dbReference type="GO" id="GO:0016020">
    <property type="term" value="C:membrane"/>
    <property type="evidence" value="ECO:0007669"/>
    <property type="project" value="UniProtKB-SubCell"/>
</dbReference>
<reference evidence="13 14" key="1">
    <citation type="journal article" date="2018" name="Gigascience">
        <title>Genomes of trombidid mites reveal novel predicted allergens and laterally-transferred genes associated with secondary metabolism.</title>
        <authorList>
            <person name="Dong X."/>
            <person name="Chaisiri K."/>
            <person name="Xia D."/>
            <person name="Armstrong S.D."/>
            <person name="Fang Y."/>
            <person name="Donnelly M.J."/>
            <person name="Kadowaki T."/>
            <person name="McGarry J.W."/>
            <person name="Darby A.C."/>
            <person name="Makepeace B.L."/>
        </authorList>
    </citation>
    <scope>NUCLEOTIDE SEQUENCE [LARGE SCALE GENOMIC DNA]</scope>
    <source>
        <strain evidence="13">UoL-WK</strain>
    </source>
</reference>
<keyword evidence="3 9" id="KW-0444">Lipid biosynthesis</keyword>
<protein>
    <recommendedName>
        <fullName evidence="9">Fatty acyl-CoA reductase</fullName>
        <ecNumber evidence="9">1.2.1.84</ecNumber>
    </recommendedName>
</protein>
<dbReference type="GO" id="GO:0005777">
    <property type="term" value="C:peroxisome"/>
    <property type="evidence" value="ECO:0007669"/>
    <property type="project" value="TreeGrafter"/>
</dbReference>
<name>A0A443QLB0_9ACAR</name>
<evidence type="ECO:0000313" key="14">
    <source>
        <dbReference type="Proteomes" id="UP000285301"/>
    </source>
</evidence>
<dbReference type="Pfam" id="PF03015">
    <property type="entry name" value="Sterile"/>
    <property type="match status" value="1"/>
</dbReference>
<evidence type="ECO:0000256" key="5">
    <source>
        <dbReference type="ARBA" id="ARBA00022989"/>
    </source>
</evidence>
<dbReference type="CDD" id="cd05236">
    <property type="entry name" value="FAR-N_SDR_e"/>
    <property type="match status" value="1"/>
</dbReference>
<dbReference type="EC" id="1.2.1.84" evidence="9"/>
<proteinExistence type="inferred from homology"/>
<keyword evidence="9" id="KW-0560">Oxidoreductase</keyword>
<keyword evidence="6 9" id="KW-0443">Lipid metabolism</keyword>
<evidence type="ECO:0000313" key="12">
    <source>
        <dbReference type="EMBL" id="RWS03756.1"/>
    </source>
</evidence>
<comment type="function">
    <text evidence="9">Catalyzes the reduction of fatty acyl-CoA to fatty alcohols.</text>
</comment>
<dbReference type="GO" id="GO:0080019">
    <property type="term" value="F:alcohol-forming very long-chain fatty acyl-CoA reductase activity"/>
    <property type="evidence" value="ECO:0007669"/>
    <property type="project" value="InterPro"/>
</dbReference>
<dbReference type="InterPro" id="IPR013120">
    <property type="entry name" value="FAR_NAD-bd"/>
</dbReference>
<evidence type="ECO:0000259" key="11">
    <source>
        <dbReference type="Pfam" id="PF07993"/>
    </source>
</evidence>
<dbReference type="AlphaFoldDB" id="A0A443QLB0"/>
<accession>A0A443QLB0</accession>
<comment type="catalytic activity">
    <reaction evidence="8 9">
        <text>a long-chain fatty acyl-CoA + 2 NADPH + 2 H(+) = a long-chain primary fatty alcohol + 2 NADP(+) + CoA</text>
        <dbReference type="Rhea" id="RHEA:52716"/>
        <dbReference type="ChEBI" id="CHEBI:15378"/>
        <dbReference type="ChEBI" id="CHEBI:57287"/>
        <dbReference type="ChEBI" id="CHEBI:57783"/>
        <dbReference type="ChEBI" id="CHEBI:58349"/>
        <dbReference type="ChEBI" id="CHEBI:77396"/>
        <dbReference type="ChEBI" id="CHEBI:83139"/>
        <dbReference type="EC" id="1.2.1.84"/>
    </reaction>
</comment>
<dbReference type="CDD" id="cd09071">
    <property type="entry name" value="FAR_C"/>
    <property type="match status" value="1"/>
</dbReference>
<evidence type="ECO:0000259" key="10">
    <source>
        <dbReference type="Pfam" id="PF03015"/>
    </source>
</evidence>
<keyword evidence="5" id="KW-1133">Transmembrane helix</keyword>
<comment type="similarity">
    <text evidence="2 9">Belongs to the fatty acyl-CoA reductase family.</text>
</comment>
<keyword evidence="4" id="KW-0812">Transmembrane</keyword>
<dbReference type="PANTHER" id="PTHR11011:SF116">
    <property type="entry name" value="FATTY ACYL-COA REDUCTASE CG5065-RELATED"/>
    <property type="match status" value="1"/>
</dbReference>
<comment type="caution">
    <text evidence="13">The sequence shown here is derived from an EMBL/GenBank/DDBJ whole genome shotgun (WGS) entry which is preliminary data.</text>
</comment>
<dbReference type="InterPro" id="IPR026055">
    <property type="entry name" value="FAR"/>
</dbReference>
<dbReference type="GO" id="GO:0035336">
    <property type="term" value="P:long-chain fatty-acyl-CoA metabolic process"/>
    <property type="evidence" value="ECO:0007669"/>
    <property type="project" value="TreeGrafter"/>
</dbReference>
<keyword evidence="14" id="KW-1185">Reference proteome</keyword>
<feature type="domain" description="Thioester reductase (TE)" evidence="11">
    <location>
        <begin position="20"/>
        <end position="287"/>
    </location>
</feature>
<dbReference type="OrthoDB" id="429813at2759"/>
<dbReference type="EMBL" id="NCKU01006185">
    <property type="protein sequence ID" value="RWS03756.1"/>
    <property type="molecule type" value="Genomic_DNA"/>
</dbReference>
<dbReference type="Proteomes" id="UP000285301">
    <property type="component" value="Unassembled WGS sequence"/>
</dbReference>
<dbReference type="FunFam" id="3.40.50.720:FF:000143">
    <property type="entry name" value="Fatty acyl-CoA reductase"/>
    <property type="match status" value="1"/>
</dbReference>
<gene>
    <name evidence="12" type="ORF">B4U79_08123</name>
    <name evidence="13" type="ORF">B4U79_11345</name>
</gene>
<evidence type="ECO:0000256" key="2">
    <source>
        <dbReference type="ARBA" id="ARBA00005928"/>
    </source>
</evidence>
<evidence type="ECO:0000256" key="6">
    <source>
        <dbReference type="ARBA" id="ARBA00023098"/>
    </source>
</evidence>
<comment type="subcellular location">
    <subcellularLocation>
        <location evidence="1">Membrane</location>
        <topology evidence="1">Multi-pass membrane protein</topology>
    </subcellularLocation>
</comment>
<dbReference type="EMBL" id="NCKU01006135">
    <property type="protein sequence ID" value="RWS03810.1"/>
    <property type="molecule type" value="Genomic_DNA"/>
</dbReference>
<evidence type="ECO:0000256" key="9">
    <source>
        <dbReference type="RuleBase" id="RU363097"/>
    </source>
</evidence>
<evidence type="ECO:0000256" key="7">
    <source>
        <dbReference type="ARBA" id="ARBA00023136"/>
    </source>
</evidence>
<feature type="domain" description="Fatty acyl-CoA reductase C-terminal" evidence="10">
    <location>
        <begin position="364"/>
        <end position="454"/>
    </location>
</feature>
<evidence type="ECO:0000313" key="13">
    <source>
        <dbReference type="EMBL" id="RWS03810.1"/>
    </source>
</evidence>
<dbReference type="InterPro" id="IPR036291">
    <property type="entry name" value="NAD(P)-bd_dom_sf"/>
</dbReference>
<dbReference type="Pfam" id="PF07993">
    <property type="entry name" value="NAD_binding_4"/>
    <property type="match status" value="1"/>
</dbReference>